<name>A0A2M6ITU3_9BACT</name>
<dbReference type="InterPro" id="IPR029044">
    <property type="entry name" value="Nucleotide-diphossugar_trans"/>
</dbReference>
<dbReference type="PANTHER" id="PTHR10859:SF91">
    <property type="entry name" value="DOLICHYL-PHOSPHATE BETA-GLUCOSYLTRANSFERASE"/>
    <property type="match status" value="1"/>
</dbReference>
<dbReference type="SUPFAM" id="SSF53448">
    <property type="entry name" value="Nucleotide-diphospho-sugar transferases"/>
    <property type="match status" value="1"/>
</dbReference>
<feature type="domain" description="Glycosyltransferase 2-like" evidence="1">
    <location>
        <begin position="15"/>
        <end position="178"/>
    </location>
</feature>
<reference evidence="2 3" key="1">
    <citation type="submission" date="2017-09" db="EMBL/GenBank/DDBJ databases">
        <title>Depth-based differentiation of microbial function through sediment-hosted aquifers and enrichment of novel symbionts in the deep terrestrial subsurface.</title>
        <authorList>
            <person name="Probst A.J."/>
            <person name="Ladd B."/>
            <person name="Jarett J.K."/>
            <person name="Geller-Mcgrath D.E."/>
            <person name="Sieber C.M."/>
            <person name="Emerson J.B."/>
            <person name="Anantharaman K."/>
            <person name="Thomas B.C."/>
            <person name="Malmstrom R."/>
            <person name="Stieglmeier M."/>
            <person name="Klingl A."/>
            <person name="Woyke T."/>
            <person name="Ryan C.M."/>
            <person name="Banfield J.F."/>
        </authorList>
    </citation>
    <scope>NUCLEOTIDE SEQUENCE [LARGE SCALE GENOMIC DNA]</scope>
    <source>
        <strain evidence="2">CG11_big_fil_rev_8_21_14_0_20_36_8</strain>
    </source>
</reference>
<dbReference type="Proteomes" id="UP000231056">
    <property type="component" value="Unassembled WGS sequence"/>
</dbReference>
<organism evidence="2 3">
    <name type="scientific">Candidatus Roizmanbacteria bacterium CG11_big_fil_rev_8_21_14_0_20_36_8</name>
    <dbReference type="NCBI Taxonomy" id="1974856"/>
    <lineage>
        <taxon>Bacteria</taxon>
        <taxon>Candidatus Roizmaniibacteriota</taxon>
    </lineage>
</organism>
<dbReference type="PANTHER" id="PTHR10859">
    <property type="entry name" value="GLYCOSYL TRANSFERASE"/>
    <property type="match status" value="1"/>
</dbReference>
<dbReference type="Gene3D" id="3.90.550.10">
    <property type="entry name" value="Spore Coat Polysaccharide Biosynthesis Protein SpsA, Chain A"/>
    <property type="match status" value="1"/>
</dbReference>
<evidence type="ECO:0000313" key="2">
    <source>
        <dbReference type="EMBL" id="PIQ73292.1"/>
    </source>
</evidence>
<sequence length="265" mass="29839">MLQYLKSSINSMKISLIIPCYNEEANIQKGVLDRIGNYTRDDGRFSEVIVVDDGSTDSSVGIIKDQYIESFPKFKIIQNSHLGKAFAVIRGIKEAKCDYVMFSDIDLATPIEEVEKLIKGTKKGYDIVIGSRSDARKGAPITRKIMALGMIIIKHYLIGLKGIHDSQCGFKLFKRVAALKIIDNLKVFKDKSDASGSSVSAGFDIEFLFVATKLGYSIEEIPVTWMHVETKNVTFVKSSFESLRDIISIKWYELRGDYPRLTKKQ</sequence>
<proteinExistence type="predicted"/>
<dbReference type="Pfam" id="PF00535">
    <property type="entry name" value="Glycos_transf_2"/>
    <property type="match status" value="1"/>
</dbReference>
<evidence type="ECO:0000313" key="3">
    <source>
        <dbReference type="Proteomes" id="UP000231056"/>
    </source>
</evidence>
<dbReference type="InterPro" id="IPR001173">
    <property type="entry name" value="Glyco_trans_2-like"/>
</dbReference>
<evidence type="ECO:0000259" key="1">
    <source>
        <dbReference type="Pfam" id="PF00535"/>
    </source>
</evidence>
<protein>
    <recommendedName>
        <fullName evidence="1">Glycosyltransferase 2-like domain-containing protein</fullName>
    </recommendedName>
</protein>
<accession>A0A2M6ITU3</accession>
<dbReference type="GO" id="GO:0006487">
    <property type="term" value="P:protein N-linked glycosylation"/>
    <property type="evidence" value="ECO:0007669"/>
    <property type="project" value="TreeGrafter"/>
</dbReference>
<gene>
    <name evidence="2" type="ORF">COV58_03300</name>
</gene>
<comment type="caution">
    <text evidence="2">The sequence shown here is derived from an EMBL/GenBank/DDBJ whole genome shotgun (WGS) entry which is preliminary data.</text>
</comment>
<dbReference type="EMBL" id="PCVM01000076">
    <property type="protein sequence ID" value="PIQ73292.1"/>
    <property type="molecule type" value="Genomic_DNA"/>
</dbReference>
<dbReference type="AlphaFoldDB" id="A0A2M6ITU3"/>